<sequence length="111" mass="12360">VGDSYAVGAGDWLNEIRKTSFLGSPDYSSAHLIHKKTGIDVVSFGSGGVGSFDGILSEPVNQFLYINSIKDYRLSSPKYILIFFTKVMIFMTTLGLSMKTFKLLKKKLKRK</sequence>
<organism evidence="2">
    <name type="scientific">marine metagenome</name>
    <dbReference type="NCBI Taxonomy" id="408172"/>
    <lineage>
        <taxon>unclassified sequences</taxon>
        <taxon>metagenomes</taxon>
        <taxon>ecological metagenomes</taxon>
    </lineage>
</organism>
<feature type="non-terminal residue" evidence="2">
    <location>
        <position position="1"/>
    </location>
</feature>
<accession>A0A383ETR6</accession>
<gene>
    <name evidence="2" type="ORF">METZ01_LOCUS512838</name>
</gene>
<feature type="transmembrane region" description="Helical" evidence="1">
    <location>
        <begin position="79"/>
        <end position="101"/>
    </location>
</feature>
<proteinExistence type="predicted"/>
<reference evidence="2" key="1">
    <citation type="submission" date="2018-05" db="EMBL/GenBank/DDBJ databases">
        <authorList>
            <person name="Lanie J.A."/>
            <person name="Ng W.-L."/>
            <person name="Kazmierczak K.M."/>
            <person name="Andrzejewski T.M."/>
            <person name="Davidsen T.M."/>
            <person name="Wayne K.J."/>
            <person name="Tettelin H."/>
            <person name="Glass J.I."/>
            <person name="Rusch D."/>
            <person name="Podicherti R."/>
            <person name="Tsui H.-C.T."/>
            <person name="Winkler M.E."/>
        </authorList>
    </citation>
    <scope>NUCLEOTIDE SEQUENCE</scope>
</reference>
<keyword evidence="1" id="KW-0472">Membrane</keyword>
<keyword evidence="1" id="KW-0812">Transmembrane</keyword>
<name>A0A383ETR6_9ZZZZ</name>
<keyword evidence="1" id="KW-1133">Transmembrane helix</keyword>
<dbReference type="EMBL" id="UINC01228598">
    <property type="protein sequence ID" value="SVE59984.1"/>
    <property type="molecule type" value="Genomic_DNA"/>
</dbReference>
<evidence type="ECO:0000313" key="2">
    <source>
        <dbReference type="EMBL" id="SVE59984.1"/>
    </source>
</evidence>
<evidence type="ECO:0000256" key="1">
    <source>
        <dbReference type="SAM" id="Phobius"/>
    </source>
</evidence>
<protein>
    <submittedName>
        <fullName evidence="2">Uncharacterized protein</fullName>
    </submittedName>
</protein>
<dbReference type="AlphaFoldDB" id="A0A383ETR6"/>